<protein>
    <submittedName>
        <fullName evidence="2">Uncharacterized protein</fullName>
    </submittedName>
</protein>
<evidence type="ECO:0000313" key="3">
    <source>
        <dbReference type="Proteomes" id="UP000295621"/>
    </source>
</evidence>
<dbReference type="AlphaFoldDB" id="A0A4V2XXI3"/>
<accession>A0A4V2XXI3</accession>
<keyword evidence="3" id="KW-1185">Reference proteome</keyword>
<organism evidence="2 3">
    <name type="scientific">Jiangella ureilytica</name>
    <dbReference type="NCBI Taxonomy" id="2530374"/>
    <lineage>
        <taxon>Bacteria</taxon>
        <taxon>Bacillati</taxon>
        <taxon>Actinomycetota</taxon>
        <taxon>Actinomycetes</taxon>
        <taxon>Jiangellales</taxon>
        <taxon>Jiangellaceae</taxon>
        <taxon>Jiangella</taxon>
    </lineage>
</organism>
<name>A0A4V2XXI3_9ACTN</name>
<gene>
    <name evidence="2" type="ORF">E1212_07595</name>
</gene>
<dbReference type="EMBL" id="SMKL01000012">
    <property type="protein sequence ID" value="TDC52995.1"/>
    <property type="molecule type" value="Genomic_DNA"/>
</dbReference>
<evidence type="ECO:0000256" key="1">
    <source>
        <dbReference type="SAM" id="MobiDB-lite"/>
    </source>
</evidence>
<feature type="region of interest" description="Disordered" evidence="1">
    <location>
        <begin position="1"/>
        <end position="74"/>
    </location>
</feature>
<reference evidence="2 3" key="1">
    <citation type="submission" date="2019-02" db="EMBL/GenBank/DDBJ databases">
        <title>Draft genome sequences of novel Actinobacteria.</title>
        <authorList>
            <person name="Sahin N."/>
            <person name="Ay H."/>
            <person name="Saygin H."/>
        </authorList>
    </citation>
    <scope>NUCLEOTIDE SEQUENCE [LARGE SCALE GENOMIC DNA]</scope>
    <source>
        <strain evidence="2 3">KC603</strain>
    </source>
</reference>
<dbReference type="Proteomes" id="UP000295621">
    <property type="component" value="Unassembled WGS sequence"/>
</dbReference>
<feature type="compositionally biased region" description="Basic and acidic residues" evidence="1">
    <location>
        <begin position="1"/>
        <end position="17"/>
    </location>
</feature>
<sequence>MNSHDQDHNDPVERPEPPDEDADFADEHSSTTFADEPGGGPGSAAEPESPRGQGGDGGMDLDTPADEYRPHGGR</sequence>
<comment type="caution">
    <text evidence="2">The sequence shown here is derived from an EMBL/GenBank/DDBJ whole genome shotgun (WGS) entry which is preliminary data.</text>
</comment>
<evidence type="ECO:0000313" key="2">
    <source>
        <dbReference type="EMBL" id="TDC52995.1"/>
    </source>
</evidence>
<dbReference type="RefSeq" id="WP_131980936.1">
    <property type="nucleotide sequence ID" value="NZ_SMKL01000012.1"/>
</dbReference>
<proteinExistence type="predicted"/>